<sequence>MDGQFLIDGKWLDHDRERTDVKNPATGEIVGSVPNGTKSDVNDAVEAARQAFPAWSKRSVYDRAELLEKLYAKMIEKKDELARLMTLEMGKPLAESEGEVQYAANFVKWFAEEGKRAYGRIIPSHDTNKRLHVMKQPVGVVAAITPWNFPAAMITRKMAPALVAGCTFILKPPTATPLTALRLLELCQEVGIPDGVVNAVTGSGKELGESLATHPHIDKITFTGSTEVGRTLMAQGAETIKAMSLELGGHAPILVFDDCDLDLAVAETIKSKFRNGGQTCVCGNRIYVSDSIYDTFVEKLGEATAKLKTGNGLDEDTKIGPMINQAGYDKVKKHVDNATSAGARVVTGGTGTTDEDKDVYYYEATVLADVTPQMLIMNEETFGPVAPVQRVSSDEEAIHYANQTPFGLASYVFTNNYARAMRTIEQLNYGIVGWNDGVPSAAQAPFGGMKQSGIGREGGSEGLEAYLETKYVSIGGMDA</sequence>
<dbReference type="CDD" id="cd07103">
    <property type="entry name" value="ALDH_F5_SSADH_GabD"/>
    <property type="match status" value="1"/>
</dbReference>
<dbReference type="Gene3D" id="3.40.309.10">
    <property type="entry name" value="Aldehyde Dehydrogenase, Chain A, domain 2"/>
    <property type="match status" value="1"/>
</dbReference>
<evidence type="ECO:0000256" key="3">
    <source>
        <dbReference type="PIRNR" id="PIRNR036492"/>
    </source>
</evidence>
<evidence type="ECO:0000256" key="4">
    <source>
        <dbReference type="PIRSR" id="PIRSR036492-1"/>
    </source>
</evidence>
<dbReference type="PANTHER" id="PTHR43353">
    <property type="entry name" value="SUCCINATE-SEMIALDEHYDE DEHYDROGENASE, MITOCHONDRIAL"/>
    <property type="match status" value="1"/>
</dbReference>
<dbReference type="SUPFAM" id="SSF53720">
    <property type="entry name" value="ALDH-like"/>
    <property type="match status" value="1"/>
</dbReference>
<dbReference type="InterPro" id="IPR015590">
    <property type="entry name" value="Aldehyde_DH_dom"/>
</dbReference>
<dbReference type="PROSITE" id="PS00070">
    <property type="entry name" value="ALDEHYDE_DEHYDR_CYS"/>
    <property type="match status" value="1"/>
</dbReference>
<dbReference type="GO" id="GO:0009450">
    <property type="term" value="P:gamma-aminobutyric acid catabolic process"/>
    <property type="evidence" value="ECO:0007669"/>
    <property type="project" value="TreeGrafter"/>
</dbReference>
<protein>
    <recommendedName>
        <fullName evidence="3">Aldehyde dehydrogenase</fullName>
    </recommendedName>
</protein>
<evidence type="ECO:0000313" key="6">
    <source>
        <dbReference type="EMBL" id="VWX38281.1"/>
    </source>
</evidence>
<dbReference type="InterPro" id="IPR016163">
    <property type="entry name" value="Ald_DH_C"/>
</dbReference>
<reference evidence="6 7" key="1">
    <citation type="submission" date="2019-10" db="EMBL/GenBank/DDBJ databases">
        <authorList>
            <person name="Karimi E."/>
        </authorList>
    </citation>
    <scope>NUCLEOTIDE SEQUENCE [LARGE SCALE GENOMIC DNA]</scope>
    <source>
        <strain evidence="6">Exiguobacterium sp. 9Y</strain>
    </source>
</reference>
<organism evidence="6 7">
    <name type="scientific">Exiguobacterium oxidotolerans</name>
    <dbReference type="NCBI Taxonomy" id="223958"/>
    <lineage>
        <taxon>Bacteria</taxon>
        <taxon>Bacillati</taxon>
        <taxon>Bacillota</taxon>
        <taxon>Bacilli</taxon>
        <taxon>Bacillales</taxon>
        <taxon>Bacillales Family XII. Incertae Sedis</taxon>
        <taxon>Exiguobacterium</taxon>
    </lineage>
</organism>
<gene>
    <name evidence="6" type="primary">gabD</name>
    <name evidence="6" type="ORF">EXIGUO9Y_380045</name>
</gene>
<feature type="domain" description="Aldehyde dehydrogenase" evidence="5">
    <location>
        <begin position="11"/>
        <end position="472"/>
    </location>
</feature>
<dbReference type="PANTHER" id="PTHR43353:SF5">
    <property type="entry name" value="SUCCINATE-SEMIALDEHYDE DEHYDROGENASE, MITOCHONDRIAL"/>
    <property type="match status" value="1"/>
</dbReference>
<evidence type="ECO:0000259" key="5">
    <source>
        <dbReference type="Pfam" id="PF00171"/>
    </source>
</evidence>
<dbReference type="InterPro" id="IPR012394">
    <property type="entry name" value="Aldehyde_DH_NAD(P)"/>
</dbReference>
<evidence type="ECO:0000256" key="2">
    <source>
        <dbReference type="ARBA" id="ARBA00023002"/>
    </source>
</evidence>
<dbReference type="AlphaFoldDB" id="A0A653IG73"/>
<name>A0A653IG73_9BACL</name>
<dbReference type="EMBL" id="CABWKQ010000032">
    <property type="protein sequence ID" value="VWX38281.1"/>
    <property type="molecule type" value="Genomic_DNA"/>
</dbReference>
<evidence type="ECO:0000313" key="7">
    <source>
        <dbReference type="Proteomes" id="UP000439752"/>
    </source>
</evidence>
<keyword evidence="2 3" id="KW-0560">Oxidoreductase</keyword>
<dbReference type="InterPro" id="IPR016162">
    <property type="entry name" value="Ald_DH_N"/>
</dbReference>
<proteinExistence type="inferred from homology"/>
<dbReference type="FunFam" id="3.40.309.10:FF:000004">
    <property type="entry name" value="Succinate-semialdehyde dehydrogenase I"/>
    <property type="match status" value="1"/>
</dbReference>
<dbReference type="RefSeq" id="WP_159173969.1">
    <property type="nucleotide sequence ID" value="NZ_LR732312.1"/>
</dbReference>
<dbReference type="FunFam" id="3.40.605.10:FF:000005">
    <property type="entry name" value="Succinate-semialdehyde dehydrogenase I"/>
    <property type="match status" value="1"/>
</dbReference>
<dbReference type="GO" id="GO:0004777">
    <property type="term" value="F:succinate-semialdehyde dehydrogenase (NAD+) activity"/>
    <property type="evidence" value="ECO:0007669"/>
    <property type="project" value="TreeGrafter"/>
</dbReference>
<accession>A0A653IG73</accession>
<keyword evidence="7" id="KW-1185">Reference proteome</keyword>
<dbReference type="PIRSF" id="PIRSF036492">
    <property type="entry name" value="ALDH"/>
    <property type="match status" value="1"/>
</dbReference>
<dbReference type="Pfam" id="PF00171">
    <property type="entry name" value="Aldedh"/>
    <property type="match status" value="1"/>
</dbReference>
<dbReference type="InterPro" id="IPR016160">
    <property type="entry name" value="Ald_DH_CS_CYS"/>
</dbReference>
<feature type="active site" evidence="4">
    <location>
        <position position="280"/>
    </location>
</feature>
<dbReference type="Gene3D" id="3.40.605.10">
    <property type="entry name" value="Aldehyde Dehydrogenase, Chain A, domain 1"/>
    <property type="match status" value="1"/>
</dbReference>
<dbReference type="InterPro" id="IPR050740">
    <property type="entry name" value="Aldehyde_DH_Superfamily"/>
</dbReference>
<dbReference type="GO" id="GO:0006081">
    <property type="term" value="P:aldehyde metabolic process"/>
    <property type="evidence" value="ECO:0007669"/>
    <property type="project" value="InterPro"/>
</dbReference>
<dbReference type="FunFam" id="3.40.605.10:FF:000026">
    <property type="entry name" value="Aldehyde dehydrogenase, putative"/>
    <property type="match status" value="1"/>
</dbReference>
<feature type="active site" evidence="4">
    <location>
        <position position="246"/>
    </location>
</feature>
<comment type="similarity">
    <text evidence="1 3">Belongs to the aldehyde dehydrogenase family.</text>
</comment>
<evidence type="ECO:0000256" key="1">
    <source>
        <dbReference type="ARBA" id="ARBA00009986"/>
    </source>
</evidence>
<dbReference type="Proteomes" id="UP000439752">
    <property type="component" value="Unassembled WGS sequence"/>
</dbReference>
<dbReference type="InterPro" id="IPR016161">
    <property type="entry name" value="Ald_DH/histidinol_DH"/>
</dbReference>